<dbReference type="GO" id="GO:0008168">
    <property type="term" value="F:methyltransferase activity"/>
    <property type="evidence" value="ECO:0007669"/>
    <property type="project" value="UniProtKB-KW"/>
</dbReference>
<evidence type="ECO:0000313" key="8">
    <source>
        <dbReference type="Proteomes" id="UP001500620"/>
    </source>
</evidence>
<dbReference type="PANTHER" id="PTHR10629:SF52">
    <property type="entry name" value="DNA (CYTOSINE-5)-METHYLTRANSFERASE 1"/>
    <property type="match status" value="1"/>
</dbReference>
<protein>
    <recommendedName>
        <fullName evidence="1">DNA (cytosine-5-)-methyltransferase</fullName>
        <ecNumber evidence="1">2.1.1.37</ecNumber>
    </recommendedName>
</protein>
<keyword evidence="4" id="KW-0949">S-adenosyl-L-methionine</keyword>
<dbReference type="GO" id="GO:0032259">
    <property type="term" value="P:methylation"/>
    <property type="evidence" value="ECO:0007669"/>
    <property type="project" value="UniProtKB-KW"/>
</dbReference>
<evidence type="ECO:0000313" key="7">
    <source>
        <dbReference type="EMBL" id="GAA4259867.1"/>
    </source>
</evidence>
<dbReference type="Gene3D" id="3.40.50.150">
    <property type="entry name" value="Vaccinia Virus protein VP39"/>
    <property type="match status" value="1"/>
</dbReference>
<evidence type="ECO:0000256" key="6">
    <source>
        <dbReference type="SAM" id="MobiDB-lite"/>
    </source>
</evidence>
<evidence type="ECO:0000256" key="2">
    <source>
        <dbReference type="ARBA" id="ARBA00022603"/>
    </source>
</evidence>
<reference evidence="8" key="1">
    <citation type="journal article" date="2019" name="Int. J. Syst. Evol. Microbiol.">
        <title>The Global Catalogue of Microorganisms (GCM) 10K type strain sequencing project: providing services to taxonomists for standard genome sequencing and annotation.</title>
        <authorList>
            <consortium name="The Broad Institute Genomics Platform"/>
            <consortium name="The Broad Institute Genome Sequencing Center for Infectious Disease"/>
            <person name="Wu L."/>
            <person name="Ma J."/>
        </authorList>
    </citation>
    <scope>NUCLEOTIDE SEQUENCE [LARGE SCALE GENOMIC DNA]</scope>
    <source>
        <strain evidence="8">JCM 17441</strain>
    </source>
</reference>
<dbReference type="EMBL" id="BAABAT010000037">
    <property type="protein sequence ID" value="GAA4259867.1"/>
    <property type="molecule type" value="Genomic_DNA"/>
</dbReference>
<name>A0ABP8DN28_9ACTN</name>
<keyword evidence="5" id="KW-0680">Restriction system</keyword>
<sequence>MSLTLTDLFCGAGGSSSGAELVDGVRTVMAANHWRRAIDTHAYNLPHAAHDCADISQVDPRRYPHTHLLWVSPECTNHSQAKGVRAADQIPDLFGQVLPDEAAERSRATMWDVVRFVEAKLLAGHPYLGFVVENVVEVERWLPYRAWRMALQTLGYCLHTVYLNSMFAQAGGAGAPQSRDRWYTIGHRTSLGRCPDLRRWARPGATCQRCGVTGKPIQAWKNPDRPWGRYGDHGQYVWVCPTAACRGARVYPKVLPAAAAIDWTLAGTRIGDRSTPLADKTMARITEGLHRYARPLMVPTGGTWRTDATPVDTPMPTRTTRENDGVAVPPVPADPKAPPELVTPPLVVALEGRATVAHVRPVDRPLRAQTGRHQDALVVPMRNHGVARPATTDALPTVTAAGNHHGLLTWPELLIPYYGTGVPRPVEQPMGALSTVDRFGVLDGGEAAVLDPLDCFFRMLAVHEIQAGMAFDPGYTILGTRREQVRQAGNAVTPPAARDLIAALVEAITGDTPQIRTAVAARELVGAGA</sequence>
<dbReference type="Pfam" id="PF00145">
    <property type="entry name" value="DNA_methylase"/>
    <property type="match status" value="1"/>
</dbReference>
<keyword evidence="8" id="KW-1185">Reference proteome</keyword>
<gene>
    <name evidence="7" type="ORF">GCM10022255_086310</name>
</gene>
<evidence type="ECO:0000256" key="1">
    <source>
        <dbReference type="ARBA" id="ARBA00011975"/>
    </source>
</evidence>
<feature type="region of interest" description="Disordered" evidence="6">
    <location>
        <begin position="300"/>
        <end position="339"/>
    </location>
</feature>
<evidence type="ECO:0000256" key="5">
    <source>
        <dbReference type="ARBA" id="ARBA00022747"/>
    </source>
</evidence>
<dbReference type="SUPFAM" id="SSF53335">
    <property type="entry name" value="S-adenosyl-L-methionine-dependent methyltransferases"/>
    <property type="match status" value="1"/>
</dbReference>
<dbReference type="InterPro" id="IPR029063">
    <property type="entry name" value="SAM-dependent_MTases_sf"/>
</dbReference>
<evidence type="ECO:0000256" key="3">
    <source>
        <dbReference type="ARBA" id="ARBA00022679"/>
    </source>
</evidence>
<dbReference type="Proteomes" id="UP001500620">
    <property type="component" value="Unassembled WGS sequence"/>
</dbReference>
<dbReference type="InterPro" id="IPR001525">
    <property type="entry name" value="C5_MeTfrase"/>
</dbReference>
<dbReference type="PRINTS" id="PR00105">
    <property type="entry name" value="C5METTRFRASE"/>
</dbReference>
<feature type="compositionally biased region" description="Pro residues" evidence="6">
    <location>
        <begin position="329"/>
        <end position="339"/>
    </location>
</feature>
<evidence type="ECO:0000256" key="4">
    <source>
        <dbReference type="ARBA" id="ARBA00022691"/>
    </source>
</evidence>
<dbReference type="PANTHER" id="PTHR10629">
    <property type="entry name" value="CYTOSINE-SPECIFIC METHYLTRANSFERASE"/>
    <property type="match status" value="1"/>
</dbReference>
<organism evidence="7 8">
    <name type="scientific">Dactylosporangium darangshiense</name>
    <dbReference type="NCBI Taxonomy" id="579108"/>
    <lineage>
        <taxon>Bacteria</taxon>
        <taxon>Bacillati</taxon>
        <taxon>Actinomycetota</taxon>
        <taxon>Actinomycetes</taxon>
        <taxon>Micromonosporales</taxon>
        <taxon>Micromonosporaceae</taxon>
        <taxon>Dactylosporangium</taxon>
    </lineage>
</organism>
<comment type="caution">
    <text evidence="7">The sequence shown here is derived from an EMBL/GenBank/DDBJ whole genome shotgun (WGS) entry which is preliminary data.</text>
</comment>
<accession>A0ABP8DN28</accession>
<keyword evidence="2 7" id="KW-0489">Methyltransferase</keyword>
<keyword evidence="3" id="KW-0808">Transferase</keyword>
<proteinExistence type="predicted"/>
<dbReference type="InterPro" id="IPR050390">
    <property type="entry name" value="C5-Methyltransferase"/>
</dbReference>
<dbReference type="EC" id="2.1.1.37" evidence="1"/>
<dbReference type="RefSeq" id="WP_345136790.1">
    <property type="nucleotide sequence ID" value="NZ_BAABAT010000037.1"/>
</dbReference>